<organism evidence="1 2">
    <name type="scientific">Candidatus Auribacter fodinae</name>
    <dbReference type="NCBI Taxonomy" id="2093366"/>
    <lineage>
        <taxon>Bacteria</taxon>
        <taxon>Pseudomonadati</taxon>
        <taxon>Candidatus Auribacterota</taxon>
        <taxon>Candidatus Auribacteria</taxon>
        <taxon>Candidatus Auribacterales</taxon>
        <taxon>Candidatus Auribacteraceae</taxon>
        <taxon>Candidatus Auribacter</taxon>
    </lineage>
</organism>
<reference evidence="1 2" key="1">
    <citation type="journal article" date="2017" name="ISME J.">
        <title>Energy and carbon metabolisms in a deep terrestrial subsurface fluid microbial community.</title>
        <authorList>
            <person name="Momper L."/>
            <person name="Jungbluth S.P."/>
            <person name="Lee M.D."/>
            <person name="Amend J.P."/>
        </authorList>
    </citation>
    <scope>NUCLEOTIDE SEQUENCE [LARGE SCALE GENOMIC DNA]</scope>
    <source>
        <strain evidence="1">SURF_26</strain>
    </source>
</reference>
<proteinExistence type="predicted"/>
<dbReference type="AlphaFoldDB" id="A0A3A4R3L3"/>
<accession>A0A3A4R3L3</accession>
<sequence>MKRIFKPARRTIFLLISVYIILQPFAVQAKESKEQQQLKRIKEYMAANPDSLPLVIGIPGFRVPGVTIPQEGHFGELGNILESWGIPYYCMVYDSDDYPLRMVADLASDNYSIATTRVIPTIVRTIKFEQERRAKEGLPPVKDVIMFMYSQGTVVSYGFVRQLHYFRRQYMDYLEEFGAEWEALLKDPEFLSVMFAMDNFTLIKNIQVQRERDFERDPDLRLFYDRTKEQVEQKYTNFVEYLIDPSTLFPNVLQFDPPETGKYPKKYPKIREYGLKCRQEPEEKQRAVKFMQDYSLLRNVREINFMYFSTSGSIFGSPHANAGYDLLQTVKFGQMVVKGVNQIKDTRLGSFHHTRKISNLVRESKIPGYPISKENTLFVVGANEEQGDGLVDQPSAHISGHGLVELNIEQKPNAQKSSEPIMVKMEVLPEQYVVPLEVHHFPVKTFWGLGPTHPGSAYMEPGHPVLDYLIPFMYKDFKQLEKQISENDIYLRQFMFEFTFRHITAGAETEQQIAERRESLLGGLLPTFIKELDVRIENKPINIDIQGKFFNADNLTYVIVGSYKESIFFEDKPEEISMDFAIRARGYDPILLTLPVRAGKIVFVNINLNKSNGDDLQ</sequence>
<evidence type="ECO:0000313" key="2">
    <source>
        <dbReference type="Proteomes" id="UP000266426"/>
    </source>
</evidence>
<evidence type="ECO:0000313" key="1">
    <source>
        <dbReference type="EMBL" id="RJP59243.1"/>
    </source>
</evidence>
<dbReference type="Proteomes" id="UP000266426">
    <property type="component" value="Unassembled WGS sequence"/>
</dbReference>
<gene>
    <name evidence="1" type="ORF">C4541_06470</name>
</gene>
<protein>
    <submittedName>
        <fullName evidence="1">Uncharacterized protein</fullName>
    </submittedName>
</protein>
<name>A0A3A4R3L3_9BACT</name>
<comment type="caution">
    <text evidence="1">The sequence shown here is derived from an EMBL/GenBank/DDBJ whole genome shotgun (WGS) entry which is preliminary data.</text>
</comment>
<dbReference type="EMBL" id="QZJZ01000053">
    <property type="protein sequence ID" value="RJP59243.1"/>
    <property type="molecule type" value="Genomic_DNA"/>
</dbReference>